<feature type="compositionally biased region" description="Basic and acidic residues" evidence="3">
    <location>
        <begin position="35"/>
        <end position="48"/>
    </location>
</feature>
<proteinExistence type="predicted"/>
<dbReference type="Gene3D" id="2.40.50.40">
    <property type="match status" value="1"/>
</dbReference>
<dbReference type="InterPro" id="IPR051219">
    <property type="entry name" value="Heterochromatin_chromo-domain"/>
</dbReference>
<dbReference type="SMART" id="SM00300">
    <property type="entry name" value="ChSh"/>
    <property type="match status" value="1"/>
</dbReference>
<evidence type="ECO:0000313" key="6">
    <source>
        <dbReference type="Proteomes" id="UP001642540"/>
    </source>
</evidence>
<evidence type="ECO:0000256" key="1">
    <source>
        <dbReference type="ARBA" id="ARBA00004123"/>
    </source>
</evidence>
<evidence type="ECO:0000313" key="5">
    <source>
        <dbReference type="EMBL" id="CAL8069896.1"/>
    </source>
</evidence>
<accession>A0ABP1PKA6</accession>
<evidence type="ECO:0000256" key="2">
    <source>
        <dbReference type="ARBA" id="ARBA00023242"/>
    </source>
</evidence>
<gene>
    <name evidence="5" type="ORF">ODALV1_LOCUS981</name>
</gene>
<evidence type="ECO:0000256" key="3">
    <source>
        <dbReference type="SAM" id="MobiDB-lite"/>
    </source>
</evidence>
<keyword evidence="6" id="KW-1185">Reference proteome</keyword>
<dbReference type="PANTHER" id="PTHR22812">
    <property type="entry name" value="CHROMOBOX PROTEIN"/>
    <property type="match status" value="1"/>
</dbReference>
<protein>
    <recommendedName>
        <fullName evidence="4">Chromo domain-containing protein</fullName>
    </recommendedName>
</protein>
<dbReference type="Pfam" id="PF01393">
    <property type="entry name" value="Chromo_shadow"/>
    <property type="match status" value="1"/>
</dbReference>
<dbReference type="Proteomes" id="UP001642540">
    <property type="component" value="Unassembled WGS sequence"/>
</dbReference>
<dbReference type="InterPro" id="IPR008251">
    <property type="entry name" value="Chromo_shadow_dom"/>
</dbReference>
<dbReference type="PROSITE" id="PS50013">
    <property type="entry name" value="CHROMO_2"/>
    <property type="match status" value="1"/>
</dbReference>
<dbReference type="InterPro" id="IPR000953">
    <property type="entry name" value="Chromo/chromo_shadow_dom"/>
</dbReference>
<feature type="compositionally biased region" description="Basic and acidic residues" evidence="3">
    <location>
        <begin position="1"/>
        <end position="23"/>
    </location>
</feature>
<name>A0ABP1PKA6_9HEXA</name>
<sequence length="107" mass="12146">MDKALLDVKQETRARGSSKRELEGFPSPIGAAEQDENRPPWKADGFEKGLQPEKVVGANQDENGTLYFGMKWKGIKDVDFVLAKDANVKCPQLVIQFYERNIKWETC</sequence>
<dbReference type="SUPFAM" id="SSF54160">
    <property type="entry name" value="Chromo domain-like"/>
    <property type="match status" value="1"/>
</dbReference>
<dbReference type="CDD" id="cd00034">
    <property type="entry name" value="CSD"/>
    <property type="match status" value="1"/>
</dbReference>
<dbReference type="InterPro" id="IPR016197">
    <property type="entry name" value="Chromo-like_dom_sf"/>
</dbReference>
<evidence type="ECO:0000259" key="4">
    <source>
        <dbReference type="PROSITE" id="PS50013"/>
    </source>
</evidence>
<feature type="domain" description="Chromo" evidence="4">
    <location>
        <begin position="50"/>
        <end position="107"/>
    </location>
</feature>
<reference evidence="5 6" key="1">
    <citation type="submission" date="2024-08" db="EMBL/GenBank/DDBJ databases">
        <authorList>
            <person name="Cucini C."/>
            <person name="Frati F."/>
        </authorList>
    </citation>
    <scope>NUCLEOTIDE SEQUENCE [LARGE SCALE GENOMIC DNA]</scope>
</reference>
<comment type="caution">
    <text evidence="5">The sequence shown here is derived from an EMBL/GenBank/DDBJ whole genome shotgun (WGS) entry which is preliminary data.</text>
</comment>
<feature type="region of interest" description="Disordered" evidence="3">
    <location>
        <begin position="1"/>
        <end position="48"/>
    </location>
</feature>
<comment type="subcellular location">
    <subcellularLocation>
        <location evidence="1">Nucleus</location>
    </subcellularLocation>
</comment>
<organism evidence="5 6">
    <name type="scientific">Orchesella dallaii</name>
    <dbReference type="NCBI Taxonomy" id="48710"/>
    <lineage>
        <taxon>Eukaryota</taxon>
        <taxon>Metazoa</taxon>
        <taxon>Ecdysozoa</taxon>
        <taxon>Arthropoda</taxon>
        <taxon>Hexapoda</taxon>
        <taxon>Collembola</taxon>
        <taxon>Entomobryomorpha</taxon>
        <taxon>Entomobryoidea</taxon>
        <taxon>Orchesellidae</taxon>
        <taxon>Orchesellinae</taxon>
        <taxon>Orchesella</taxon>
    </lineage>
</organism>
<keyword evidence="2" id="KW-0539">Nucleus</keyword>
<dbReference type="EMBL" id="CAXLJM020000004">
    <property type="protein sequence ID" value="CAL8069896.1"/>
    <property type="molecule type" value="Genomic_DNA"/>
</dbReference>